<dbReference type="Proteomes" id="UP000265520">
    <property type="component" value="Unassembled WGS sequence"/>
</dbReference>
<name>A0A392PP32_9FABA</name>
<evidence type="ECO:0000313" key="1">
    <source>
        <dbReference type="EMBL" id="MCI13863.1"/>
    </source>
</evidence>
<accession>A0A392PP32</accession>
<protein>
    <submittedName>
        <fullName evidence="1">Uncharacterized protein</fullName>
    </submittedName>
</protein>
<dbReference type="EMBL" id="LXQA010089942">
    <property type="protein sequence ID" value="MCI13863.1"/>
    <property type="molecule type" value="Genomic_DNA"/>
</dbReference>
<reference evidence="1 2" key="1">
    <citation type="journal article" date="2018" name="Front. Plant Sci.">
        <title>Red Clover (Trifolium pratense) and Zigzag Clover (T. medium) - A Picture of Genomic Similarities and Differences.</title>
        <authorList>
            <person name="Dluhosova J."/>
            <person name="Istvanek J."/>
            <person name="Nedelnik J."/>
            <person name="Repkova J."/>
        </authorList>
    </citation>
    <scope>NUCLEOTIDE SEQUENCE [LARGE SCALE GENOMIC DNA]</scope>
    <source>
        <strain evidence="2">cv. 10/8</strain>
        <tissue evidence="1">Leaf</tissue>
    </source>
</reference>
<sequence length="42" mass="4800">MQRETVLTIATLSWSGYEVAMAVSIDKRWCEPISPRYLVAQV</sequence>
<organism evidence="1 2">
    <name type="scientific">Trifolium medium</name>
    <dbReference type="NCBI Taxonomy" id="97028"/>
    <lineage>
        <taxon>Eukaryota</taxon>
        <taxon>Viridiplantae</taxon>
        <taxon>Streptophyta</taxon>
        <taxon>Embryophyta</taxon>
        <taxon>Tracheophyta</taxon>
        <taxon>Spermatophyta</taxon>
        <taxon>Magnoliopsida</taxon>
        <taxon>eudicotyledons</taxon>
        <taxon>Gunneridae</taxon>
        <taxon>Pentapetalae</taxon>
        <taxon>rosids</taxon>
        <taxon>fabids</taxon>
        <taxon>Fabales</taxon>
        <taxon>Fabaceae</taxon>
        <taxon>Papilionoideae</taxon>
        <taxon>50 kb inversion clade</taxon>
        <taxon>NPAAA clade</taxon>
        <taxon>Hologalegina</taxon>
        <taxon>IRL clade</taxon>
        <taxon>Trifolieae</taxon>
        <taxon>Trifolium</taxon>
    </lineage>
</organism>
<dbReference type="AlphaFoldDB" id="A0A392PP32"/>
<proteinExistence type="predicted"/>
<evidence type="ECO:0000313" key="2">
    <source>
        <dbReference type="Proteomes" id="UP000265520"/>
    </source>
</evidence>
<keyword evidence="2" id="KW-1185">Reference proteome</keyword>
<comment type="caution">
    <text evidence="1">The sequence shown here is derived from an EMBL/GenBank/DDBJ whole genome shotgun (WGS) entry which is preliminary data.</text>
</comment>